<reference evidence="4" key="1">
    <citation type="thesis" date="2020" institute="ProQuest LLC" country="789 East Eisenhower Parkway, Ann Arbor, MI, USA">
        <title>Comparative Genomics and Chromosome Evolution.</title>
        <authorList>
            <person name="Mudd A.B."/>
        </authorList>
    </citation>
    <scope>NUCLEOTIDE SEQUENCE</scope>
    <source>
        <strain evidence="4">1538</strain>
        <tissue evidence="4">Blood</tissue>
    </source>
</reference>
<evidence type="ECO:0000313" key="5">
    <source>
        <dbReference type="Proteomes" id="UP001181693"/>
    </source>
</evidence>
<evidence type="ECO:0000259" key="3">
    <source>
        <dbReference type="Pfam" id="PF09631"/>
    </source>
</evidence>
<dbReference type="AlphaFoldDB" id="A0AAV2ZUC8"/>
<protein>
    <recommendedName>
        <fullName evidence="3">tRNA-splicing endonuclease subunit Sen15 domain-containing protein</fullName>
    </recommendedName>
</protein>
<dbReference type="GO" id="GO:0005634">
    <property type="term" value="C:nucleus"/>
    <property type="evidence" value="ECO:0007669"/>
    <property type="project" value="UniProtKB-ARBA"/>
</dbReference>
<dbReference type="GO" id="GO:0006388">
    <property type="term" value="P:tRNA splicing, via endonucleolytic cleavage and ligation"/>
    <property type="evidence" value="ECO:0007669"/>
    <property type="project" value="InterPro"/>
</dbReference>
<dbReference type="InterPro" id="IPR036167">
    <property type="entry name" value="tRNA_intron_Endo_cat-like_sf"/>
</dbReference>
<dbReference type="EMBL" id="DYDO01000009">
    <property type="protein sequence ID" value="DBA18214.1"/>
    <property type="molecule type" value="Genomic_DNA"/>
</dbReference>
<comment type="caution">
    <text evidence="4">The sequence shown here is derived from an EMBL/GenBank/DDBJ whole genome shotgun (WGS) entry which is preliminary data.</text>
</comment>
<dbReference type="InterPro" id="IPR018593">
    <property type="entry name" value="tRNA-endonuc_su_Sen15"/>
</dbReference>
<name>A0AAV2ZUC8_PYXAD</name>
<evidence type="ECO:0000313" key="4">
    <source>
        <dbReference type="EMBL" id="DBA18214.1"/>
    </source>
</evidence>
<dbReference type="Proteomes" id="UP001181693">
    <property type="component" value="Unassembled WGS sequence"/>
</dbReference>
<organism evidence="4 5">
    <name type="scientific">Pyxicephalus adspersus</name>
    <name type="common">African bullfrog</name>
    <dbReference type="NCBI Taxonomy" id="30357"/>
    <lineage>
        <taxon>Eukaryota</taxon>
        <taxon>Metazoa</taxon>
        <taxon>Chordata</taxon>
        <taxon>Craniata</taxon>
        <taxon>Vertebrata</taxon>
        <taxon>Euteleostomi</taxon>
        <taxon>Amphibia</taxon>
        <taxon>Batrachia</taxon>
        <taxon>Anura</taxon>
        <taxon>Neobatrachia</taxon>
        <taxon>Ranoidea</taxon>
        <taxon>Pyxicephalidae</taxon>
        <taxon>Pyxicephalinae</taxon>
        <taxon>Pyxicephalus</taxon>
    </lineage>
</organism>
<evidence type="ECO:0000256" key="1">
    <source>
        <dbReference type="ARBA" id="ARBA00006091"/>
    </source>
</evidence>
<proteinExistence type="inferred from homology"/>
<dbReference type="GO" id="GO:0003676">
    <property type="term" value="F:nucleic acid binding"/>
    <property type="evidence" value="ECO:0007669"/>
    <property type="project" value="InterPro"/>
</dbReference>
<dbReference type="Gene3D" id="3.40.1350.10">
    <property type="match status" value="1"/>
</dbReference>
<comment type="similarity">
    <text evidence="1">Belongs to the SEN15 family.</text>
</comment>
<keyword evidence="5" id="KW-1185">Reference proteome</keyword>
<feature type="domain" description="tRNA-splicing endonuclease subunit Sen15" evidence="3">
    <location>
        <begin position="50"/>
        <end position="146"/>
    </location>
</feature>
<gene>
    <name evidence="4" type="ORF">GDO54_016489</name>
</gene>
<sequence length="167" mass="19287">MDTEQVGIVADLNAGAREGAEPWILEHPRFKEMISLEVADSSQVYCAFLAYIDLLEVRNWHDVQILSSSELHLVYLRGREKIDHVPQIIIPTPVTMSCTHERIQQYLKLGHTEDEMISYSILLGIVESDSTIVYYKLTEGFVIPDPPDFAEDVENKRWKKKKIRCLR</sequence>
<dbReference type="PANTHER" id="PTHR28582">
    <property type="entry name" value="TRNA-SPLICING ENDONUCLEASE SUBUNIT SEN15"/>
    <property type="match status" value="1"/>
</dbReference>
<keyword evidence="2" id="KW-0819">tRNA processing</keyword>
<dbReference type="InterPro" id="IPR011856">
    <property type="entry name" value="tRNA_endonuc-like_dom_sf"/>
</dbReference>
<accession>A0AAV2ZUC8</accession>
<dbReference type="Pfam" id="PF09631">
    <property type="entry name" value="Sen15"/>
    <property type="match status" value="1"/>
</dbReference>
<dbReference type="SUPFAM" id="SSF53032">
    <property type="entry name" value="tRNA-intron endonuclease catalytic domain-like"/>
    <property type="match status" value="1"/>
</dbReference>
<evidence type="ECO:0000256" key="2">
    <source>
        <dbReference type="ARBA" id="ARBA00022694"/>
    </source>
</evidence>
<dbReference type="PANTHER" id="PTHR28582:SF1">
    <property type="entry name" value="TRNA-SPLICING ENDONUCLEASE SUBUNIT SEN15"/>
    <property type="match status" value="1"/>
</dbReference>